<feature type="transmembrane region" description="Helical" evidence="8">
    <location>
        <begin position="101"/>
        <end position="122"/>
    </location>
</feature>
<comment type="subcellular location">
    <subcellularLocation>
        <location evidence="1">Cell inner membrane</location>
        <topology evidence="1">Multi-pass membrane protein</topology>
    </subcellularLocation>
</comment>
<evidence type="ECO:0000259" key="10">
    <source>
        <dbReference type="Pfam" id="PF08019"/>
    </source>
</evidence>
<dbReference type="GO" id="GO:0005886">
    <property type="term" value="C:plasma membrane"/>
    <property type="evidence" value="ECO:0007669"/>
    <property type="project" value="UniProtKB-SubCell"/>
</dbReference>
<evidence type="ECO:0000256" key="6">
    <source>
        <dbReference type="ARBA" id="ARBA00022989"/>
    </source>
</evidence>
<evidence type="ECO:0000256" key="7">
    <source>
        <dbReference type="ARBA" id="ARBA00023136"/>
    </source>
</evidence>
<proteinExistence type="predicted"/>
<keyword evidence="4" id="KW-0808">Transferase</keyword>
<dbReference type="NCBIfam" id="NF028537">
    <property type="entry name" value="P_eth_NH2_trans"/>
    <property type="match status" value="1"/>
</dbReference>
<dbReference type="Pfam" id="PF00884">
    <property type="entry name" value="Sulfatase"/>
    <property type="match status" value="1"/>
</dbReference>
<dbReference type="InterPro" id="IPR000917">
    <property type="entry name" value="Sulfatase_N"/>
</dbReference>
<evidence type="ECO:0000256" key="4">
    <source>
        <dbReference type="ARBA" id="ARBA00022679"/>
    </source>
</evidence>
<dbReference type="GO" id="GO:0016776">
    <property type="term" value="F:phosphotransferase activity, phosphate group as acceptor"/>
    <property type="evidence" value="ECO:0007669"/>
    <property type="project" value="TreeGrafter"/>
</dbReference>
<keyword evidence="12" id="KW-1185">Reference proteome</keyword>
<feature type="transmembrane region" description="Helical" evidence="8">
    <location>
        <begin position="142"/>
        <end position="165"/>
    </location>
</feature>
<dbReference type="Pfam" id="PF08019">
    <property type="entry name" value="EptA_B_N"/>
    <property type="match status" value="1"/>
</dbReference>
<evidence type="ECO:0000313" key="12">
    <source>
        <dbReference type="Proteomes" id="UP000050836"/>
    </source>
</evidence>
<keyword evidence="6 8" id="KW-1133">Transmembrane helix</keyword>
<dbReference type="CDD" id="cd16017">
    <property type="entry name" value="LptA"/>
    <property type="match status" value="1"/>
</dbReference>
<evidence type="ECO:0000259" key="9">
    <source>
        <dbReference type="Pfam" id="PF00884"/>
    </source>
</evidence>
<accession>A0A0R0ADA3</accession>
<name>A0A0R0ADA3_9GAMM</name>
<keyword evidence="3" id="KW-0997">Cell inner membrane</keyword>
<gene>
    <name evidence="11" type="ORF">ARC78_01985</name>
</gene>
<dbReference type="Proteomes" id="UP000050836">
    <property type="component" value="Unassembled WGS sequence"/>
</dbReference>
<keyword evidence="7 8" id="KW-0472">Membrane</keyword>
<evidence type="ECO:0000256" key="8">
    <source>
        <dbReference type="SAM" id="Phobius"/>
    </source>
</evidence>
<dbReference type="GO" id="GO:0009244">
    <property type="term" value="P:lipopolysaccharide core region biosynthetic process"/>
    <property type="evidence" value="ECO:0007669"/>
    <property type="project" value="TreeGrafter"/>
</dbReference>
<reference evidence="11 12" key="1">
    <citation type="submission" date="2015-10" db="EMBL/GenBank/DDBJ databases">
        <title>Genome sequencing and analysis of members of genus Stenotrophomonas.</title>
        <authorList>
            <person name="Patil P.P."/>
            <person name="Midha S."/>
            <person name="Patil P.B."/>
        </authorList>
    </citation>
    <scope>NUCLEOTIDE SEQUENCE [LARGE SCALE GENOMIC DNA]</scope>
    <source>
        <strain evidence="11 12">JCM 9942</strain>
    </source>
</reference>
<dbReference type="AlphaFoldDB" id="A0A0R0ADA3"/>
<keyword evidence="5 8" id="KW-0812">Transmembrane</keyword>
<dbReference type="Gene3D" id="3.40.720.10">
    <property type="entry name" value="Alkaline Phosphatase, subunit A"/>
    <property type="match status" value="1"/>
</dbReference>
<dbReference type="InterPro" id="IPR040423">
    <property type="entry name" value="PEA_transferase"/>
</dbReference>
<feature type="transmembrane region" description="Helical" evidence="8">
    <location>
        <begin position="34"/>
        <end position="57"/>
    </location>
</feature>
<dbReference type="InterPro" id="IPR017850">
    <property type="entry name" value="Alkaline_phosphatase_core_sf"/>
</dbReference>
<comment type="caution">
    <text evidence="11">The sequence shown here is derived from an EMBL/GenBank/DDBJ whole genome shotgun (WGS) entry which is preliminary data.</text>
</comment>
<evidence type="ECO:0000256" key="2">
    <source>
        <dbReference type="ARBA" id="ARBA00022475"/>
    </source>
</evidence>
<dbReference type="InterPro" id="IPR058130">
    <property type="entry name" value="PEA_transf_C"/>
</dbReference>
<keyword evidence="2" id="KW-1003">Cell membrane</keyword>
<dbReference type="PANTHER" id="PTHR30443">
    <property type="entry name" value="INNER MEMBRANE PROTEIN"/>
    <property type="match status" value="1"/>
</dbReference>
<evidence type="ECO:0000256" key="5">
    <source>
        <dbReference type="ARBA" id="ARBA00022692"/>
    </source>
</evidence>
<evidence type="ECO:0000313" key="11">
    <source>
        <dbReference type="EMBL" id="KRG39511.1"/>
    </source>
</evidence>
<feature type="domain" description="Sulfatase N-terminal" evidence="9">
    <location>
        <begin position="261"/>
        <end position="548"/>
    </location>
</feature>
<feature type="domain" description="Phosphoethanolamine transferase N-terminal" evidence="10">
    <location>
        <begin position="81"/>
        <end position="232"/>
    </location>
</feature>
<dbReference type="PANTHER" id="PTHR30443:SF0">
    <property type="entry name" value="PHOSPHOETHANOLAMINE TRANSFERASE EPTA"/>
    <property type="match status" value="1"/>
</dbReference>
<evidence type="ECO:0000256" key="3">
    <source>
        <dbReference type="ARBA" id="ARBA00022519"/>
    </source>
</evidence>
<feature type="transmembrane region" description="Helical" evidence="8">
    <location>
        <begin position="177"/>
        <end position="199"/>
    </location>
</feature>
<sequence>MHYVKTEFNRGSSRGGLGSDPLGRLGKPICGPQLGVNTLIIIVAMYFTFFLNSAFFAEVIAKSGADGAARALLVISTGAILTALNVLILGLLCVRWTVKPVLALLLVVSATAAYYSDNYSVYFDASMVRNVLKTDGAEAGELLTWGFFLAVLIKGVVPAIAVCMVRLQRSSNVTRAILARVLLLGMAVVVIVGAAIASFDDLSSLIRNHKQVRYLANPGNYIASIAKVVREDTRAERGPIQVVGPDAMMTPHPPGAKPHFLVIVVGETVRAQNWGLNGYGRQTTPQLAALDVVNFSDVTACGSNTEVSVPCMFSAYGRRDYDRDKIKGSESLLHVLERAGVRTLWRDNQTGCKGVCSDLAFESYRVPVKDVLCDDQACRDEIMLQGLHDSIEDNPGDVVVVLHQLGNHGPSYFKRYPEDLTKFTPDCRNADLGKCTRGEIVNAYDNAVLATDDFLAKTIRMLEQDKSHDTGLIYVSDHGESLGEANVYLHGLPYAIAPDTQIKVPMVMWMSDGMKSSNNLDLQCVRDRSKQPSSHDNLFHSVLGLMQVRTTVLDESLNLFSGCTSNAGHSL</sequence>
<evidence type="ECO:0000256" key="1">
    <source>
        <dbReference type="ARBA" id="ARBA00004429"/>
    </source>
</evidence>
<organism evidence="11 12">
    <name type="scientific">Stenotrophomonas pictorum JCM 9942</name>
    <dbReference type="NCBI Taxonomy" id="1236960"/>
    <lineage>
        <taxon>Bacteria</taxon>
        <taxon>Pseudomonadati</taxon>
        <taxon>Pseudomonadota</taxon>
        <taxon>Gammaproteobacteria</taxon>
        <taxon>Lysobacterales</taxon>
        <taxon>Lysobacteraceae</taxon>
        <taxon>Stenotrophomonas</taxon>
    </lineage>
</organism>
<protein>
    <recommendedName>
        <fullName evidence="13">Phosphoethanolamine transferase</fullName>
    </recommendedName>
</protein>
<dbReference type="InterPro" id="IPR012549">
    <property type="entry name" value="EptA-like_N"/>
</dbReference>
<dbReference type="RefSeq" id="WP_055765228.1">
    <property type="nucleotide sequence ID" value="NZ_LLXS01000045.1"/>
</dbReference>
<dbReference type="EMBL" id="LLXS01000045">
    <property type="protein sequence ID" value="KRG39511.1"/>
    <property type="molecule type" value="Genomic_DNA"/>
</dbReference>
<feature type="transmembrane region" description="Helical" evidence="8">
    <location>
        <begin position="69"/>
        <end position="94"/>
    </location>
</feature>
<dbReference type="SUPFAM" id="SSF53649">
    <property type="entry name" value="Alkaline phosphatase-like"/>
    <property type="match status" value="1"/>
</dbReference>
<evidence type="ECO:0008006" key="13">
    <source>
        <dbReference type="Google" id="ProtNLM"/>
    </source>
</evidence>